<proteinExistence type="predicted"/>
<dbReference type="EMBL" id="JAPFFJ010000005">
    <property type="protein sequence ID" value="KAJ6427875.1"/>
    <property type="molecule type" value="Genomic_DNA"/>
</dbReference>
<comment type="caution">
    <text evidence="1">The sequence shown here is derived from an EMBL/GenBank/DDBJ whole genome shotgun (WGS) entry which is preliminary data.</text>
</comment>
<dbReference type="Proteomes" id="UP001162972">
    <property type="component" value="Chromosome 1"/>
</dbReference>
<protein>
    <submittedName>
        <fullName evidence="1">Uncharacterized protein</fullName>
    </submittedName>
</protein>
<gene>
    <name evidence="1" type="ORF">OIU84_023305</name>
</gene>
<dbReference type="AlphaFoldDB" id="A0AAD6KS06"/>
<accession>A0AAD6KS06</accession>
<evidence type="ECO:0000313" key="2">
    <source>
        <dbReference type="Proteomes" id="UP001162972"/>
    </source>
</evidence>
<sequence>MIIEIMTSILLYQWCVPFLFDKDFLSIMIIESNSVVHFVFSSMNRKKKKRNNIVPFFKMKYNCRKITTV</sequence>
<reference evidence="1 2" key="1">
    <citation type="journal article" date="2023" name="Int. J. Mol. Sci.">
        <title>De Novo Assembly and Annotation of 11 Diverse Shrub Willow (Salix) Genomes Reveals Novel Gene Organization in Sex-Linked Regions.</title>
        <authorList>
            <person name="Hyden B."/>
            <person name="Feng K."/>
            <person name="Yates T.B."/>
            <person name="Jawdy S."/>
            <person name="Cereghino C."/>
            <person name="Smart L.B."/>
            <person name="Muchero W."/>
        </authorList>
    </citation>
    <scope>NUCLEOTIDE SEQUENCE [LARGE SCALE GENOMIC DNA]</scope>
    <source>
        <tissue evidence="1">Shoot tip</tissue>
    </source>
</reference>
<evidence type="ECO:0000313" key="1">
    <source>
        <dbReference type="EMBL" id="KAJ6427875.1"/>
    </source>
</evidence>
<keyword evidence="2" id="KW-1185">Reference proteome</keyword>
<name>A0AAD6KS06_9ROSI</name>
<organism evidence="1 2">
    <name type="scientific">Salix udensis</name>
    <dbReference type="NCBI Taxonomy" id="889485"/>
    <lineage>
        <taxon>Eukaryota</taxon>
        <taxon>Viridiplantae</taxon>
        <taxon>Streptophyta</taxon>
        <taxon>Embryophyta</taxon>
        <taxon>Tracheophyta</taxon>
        <taxon>Spermatophyta</taxon>
        <taxon>Magnoliopsida</taxon>
        <taxon>eudicotyledons</taxon>
        <taxon>Gunneridae</taxon>
        <taxon>Pentapetalae</taxon>
        <taxon>rosids</taxon>
        <taxon>fabids</taxon>
        <taxon>Malpighiales</taxon>
        <taxon>Salicaceae</taxon>
        <taxon>Saliceae</taxon>
        <taxon>Salix</taxon>
    </lineage>
</organism>